<dbReference type="EMBL" id="LNXW01000013">
    <property type="protein sequence ID" value="KTC78987.1"/>
    <property type="molecule type" value="Genomic_DNA"/>
</dbReference>
<dbReference type="Proteomes" id="UP000054921">
    <property type="component" value="Unassembled WGS sequence"/>
</dbReference>
<accession>A0A0W0S797</accession>
<dbReference type="AlphaFoldDB" id="A0A0W0S797"/>
<protein>
    <submittedName>
        <fullName evidence="1">Uncharacterized protein</fullName>
    </submittedName>
</protein>
<organism evidence="1 2">
    <name type="scientific">Legionella cherrii</name>
    <dbReference type="NCBI Taxonomy" id="28084"/>
    <lineage>
        <taxon>Bacteria</taxon>
        <taxon>Pseudomonadati</taxon>
        <taxon>Pseudomonadota</taxon>
        <taxon>Gammaproteobacteria</taxon>
        <taxon>Legionellales</taxon>
        <taxon>Legionellaceae</taxon>
        <taxon>Legionella</taxon>
    </lineage>
</organism>
<evidence type="ECO:0000313" key="1">
    <source>
        <dbReference type="EMBL" id="KTC78987.1"/>
    </source>
</evidence>
<reference evidence="1 2" key="1">
    <citation type="submission" date="2015-11" db="EMBL/GenBank/DDBJ databases">
        <title>Genomic analysis of 38 Legionella species identifies large and diverse effector repertoires.</title>
        <authorList>
            <person name="Burstein D."/>
            <person name="Amaro F."/>
            <person name="Zusman T."/>
            <person name="Lifshitz Z."/>
            <person name="Cohen O."/>
            <person name="Gilbert J.A."/>
            <person name="Pupko T."/>
            <person name="Shuman H.A."/>
            <person name="Segal G."/>
        </authorList>
    </citation>
    <scope>NUCLEOTIDE SEQUENCE [LARGE SCALE GENOMIC DNA]</scope>
    <source>
        <strain evidence="1 2">ORW</strain>
    </source>
</reference>
<gene>
    <name evidence="1" type="ORF">Lche_1007</name>
</gene>
<name>A0A0W0S797_9GAMM</name>
<dbReference type="PATRIC" id="fig|28084.5.peg.1087"/>
<dbReference type="RefSeq" id="WP_058387518.1">
    <property type="nucleotide sequence ID" value="NZ_LNXW01000013.1"/>
</dbReference>
<comment type="caution">
    <text evidence="1">The sequence shown here is derived from an EMBL/GenBank/DDBJ whole genome shotgun (WGS) entry which is preliminary data.</text>
</comment>
<proteinExistence type="predicted"/>
<sequence length="313" mass="36644">MSQNENLTQVQLLTKKLETIWESLAECNPYQNSSEMERVNERIGIGHVPYQITQKTKWEDKIQLYEVVLLEFNQLKKQFTEAVTKLLQVDNKVHKEQFERAVKNYYQALETLKDCQELLASDLASPGRFLGGQFQEQIKYLNEQYKFLEQEIDSYKTEICSLFEKKIINSLGKHNEISLESIASLYEDAYTQSWGDWAWIKKLFRNSDRAQEIKFLNLLSEHKDCDELIRVQAAALVHNKILDSELFGRRSQLGKLLGKFLEGKAPPEGEYGNLAKFLELHEDIKESMPESLKLYFKVNQQEYRANTVYKSSF</sequence>
<dbReference type="OrthoDB" id="5654345at2"/>
<evidence type="ECO:0000313" key="2">
    <source>
        <dbReference type="Proteomes" id="UP000054921"/>
    </source>
</evidence>